<keyword evidence="5" id="KW-0547">Nucleotide-binding</keyword>
<keyword evidence="2 11" id="KW-0696">RNA-directed RNA polymerase</keyword>
<evidence type="ECO:0000256" key="7">
    <source>
        <dbReference type="ARBA" id="ARBA00030248"/>
    </source>
</evidence>
<sequence length="636" mass="71066">MKSLMSLWSQLAEESASICCTSASRDINTVAVRVEHEGFSFLTITLPSLGKAVQKWLDQGEVTIHPSFRKDRRGRLPLFLGGFFSRVFDSSSGLLLDNPCTDSIRALRQLTLMFGKIELECSSARKLKSVIGYVECEQEVRLFDRELNERDLAEFVSVSNMLFGGIFTKVDRDIYHGVYSPKHGPGSTADGLKGNQKFNQSVWTERLEYSGFAAGENLLPSWRFYDQLAGVDFLEPGAEVPVKVTLVPKTLKNPRVIAMEPTCMQYMQQAVLERLLVYLDNDDFLSRVIGFDDQTPNQEFARIGSADNRTATLDLSDASDRVSNQLVRAMTQRWPHLSGAVDATRSRRAELPNGEVIRLAKFASMGSALCFPFEAMVFTTLIFLGIQRSLNTSLTRSAMNNDWSGRVRVFGDDLIVPKDHVHSVVNVLEHFGARVGVDKSFWTGKFRESCGREYFNGHDVSITRVRQAFPTQRQDAKEVISLVSFRNQLYMSGYWKTVSWLDGILEKLLTHFPTIGPKSSLLGRVSFLAENVKAFSAARLHPRLQSPVVKGFVVEAKPPKDFLDGTGALLKCLLKLDSDGSLRHSIACRPSSIPMDGLAAVPGALRERSPRVLGKHLERFGRPKSLSIKLGWRSPL</sequence>
<keyword evidence="4" id="KW-0548">Nucleotidyltransferase</keyword>
<evidence type="ECO:0000256" key="2">
    <source>
        <dbReference type="ARBA" id="ARBA00022484"/>
    </source>
</evidence>
<dbReference type="InterPro" id="IPR007096">
    <property type="entry name" value="RNA-dir_Rpol_cat_phage"/>
</dbReference>
<dbReference type="Pfam" id="PF03431">
    <property type="entry name" value="RNA_replicase_B"/>
    <property type="match status" value="1"/>
</dbReference>
<reference evidence="11" key="1">
    <citation type="submission" date="2019-05" db="EMBL/GenBank/DDBJ databases">
        <title>Metatranscriptomic reconstruction reveals RNA viruses with the potential to shape carbon cycling in soil.</title>
        <authorList>
            <person name="Starr E.P."/>
            <person name="Nuccio E."/>
            <person name="Pett-Ridge J."/>
            <person name="Banfield J.F."/>
            <person name="Firestone M.K."/>
        </authorList>
    </citation>
    <scope>NUCLEOTIDE SEQUENCE</scope>
    <source>
        <strain evidence="11">H4_Bulk_Litter_24_scaffold_272</strain>
    </source>
</reference>
<evidence type="ECO:0000256" key="4">
    <source>
        <dbReference type="ARBA" id="ARBA00022695"/>
    </source>
</evidence>
<comment type="cofactor">
    <cofactor evidence="9">
        <name>Mg(2+)</name>
        <dbReference type="ChEBI" id="CHEBI:18420"/>
    </cofactor>
    <text evidence="9">Binds 2 Mg(2+) per subunit.</text>
</comment>
<feature type="domain" description="RdRp catalytic" evidence="10">
    <location>
        <begin position="299"/>
        <end position="444"/>
    </location>
</feature>
<protein>
    <recommendedName>
        <fullName evidence="1">RNA-directed RNA polymerase</fullName>
        <ecNumber evidence="1">2.7.7.48</ecNumber>
    </recommendedName>
    <alternativeName>
        <fullName evidence="7">RNA replicase beta chain</fullName>
    </alternativeName>
</protein>
<evidence type="ECO:0000256" key="1">
    <source>
        <dbReference type="ARBA" id="ARBA00012494"/>
    </source>
</evidence>
<keyword evidence="9" id="KW-0479">Metal-binding</keyword>
<gene>
    <name evidence="11" type="ORF">H4BulkLitter24272_000001</name>
</gene>
<evidence type="ECO:0000313" key="11">
    <source>
        <dbReference type="EMBL" id="QDH89570.1"/>
    </source>
</evidence>
<keyword evidence="9" id="KW-0460">Magnesium</keyword>
<dbReference type="EMBL" id="MN034900">
    <property type="protein sequence ID" value="QDH89570.1"/>
    <property type="molecule type" value="Genomic_RNA"/>
</dbReference>
<proteinExistence type="predicted"/>
<organism evidence="11">
    <name type="scientific">Leviviridae sp</name>
    <dbReference type="NCBI Taxonomy" id="2027243"/>
    <lineage>
        <taxon>Viruses</taxon>
        <taxon>Riboviria</taxon>
        <taxon>Orthornavirae</taxon>
        <taxon>Lenarviricota</taxon>
        <taxon>Leviviricetes</taxon>
        <taxon>Norzivirales</taxon>
        <taxon>Fiersviridae</taxon>
    </lineage>
</organism>
<accession>A0A514D7G4</accession>
<feature type="binding site" evidence="9">
    <location>
        <position position="413"/>
    </location>
    <ligand>
        <name>Mg(2+)</name>
        <dbReference type="ChEBI" id="CHEBI:18420"/>
        <label>2</label>
    </ligand>
</feature>
<name>A0A514D7G4_9VIRU</name>
<dbReference type="GO" id="GO:0003968">
    <property type="term" value="F:RNA-directed RNA polymerase activity"/>
    <property type="evidence" value="ECO:0007669"/>
    <property type="project" value="UniProtKB-KW"/>
</dbReference>
<evidence type="ECO:0000256" key="6">
    <source>
        <dbReference type="ARBA" id="ARBA00022953"/>
    </source>
</evidence>
<feature type="binding site" evidence="9">
    <location>
        <position position="412"/>
    </location>
    <ligand>
        <name>Mg(2+)</name>
        <dbReference type="ChEBI" id="CHEBI:18420"/>
        <label>2</label>
    </ligand>
</feature>
<dbReference type="GO" id="GO:0000166">
    <property type="term" value="F:nucleotide binding"/>
    <property type="evidence" value="ECO:0007669"/>
    <property type="project" value="UniProtKB-KW"/>
</dbReference>
<keyword evidence="6" id="KW-0693">Viral RNA replication</keyword>
<evidence type="ECO:0000256" key="5">
    <source>
        <dbReference type="ARBA" id="ARBA00022741"/>
    </source>
</evidence>
<dbReference type="EC" id="2.7.7.48" evidence="1"/>
<evidence type="ECO:0000256" key="8">
    <source>
        <dbReference type="ARBA" id="ARBA00048744"/>
    </source>
</evidence>
<keyword evidence="3" id="KW-0808">Transferase</keyword>
<dbReference type="PROSITE" id="PS50522">
    <property type="entry name" value="RDRP_PHAGE"/>
    <property type="match status" value="1"/>
</dbReference>
<dbReference type="GO" id="GO:0046872">
    <property type="term" value="F:metal ion binding"/>
    <property type="evidence" value="ECO:0007669"/>
    <property type="project" value="UniProtKB-KW"/>
</dbReference>
<comment type="catalytic activity">
    <reaction evidence="8">
        <text>RNA(n) + a ribonucleoside 5'-triphosphate = RNA(n+1) + diphosphate</text>
        <dbReference type="Rhea" id="RHEA:21248"/>
        <dbReference type="Rhea" id="RHEA-COMP:14527"/>
        <dbReference type="Rhea" id="RHEA-COMP:17342"/>
        <dbReference type="ChEBI" id="CHEBI:33019"/>
        <dbReference type="ChEBI" id="CHEBI:61557"/>
        <dbReference type="ChEBI" id="CHEBI:140395"/>
        <dbReference type="EC" id="2.7.7.48"/>
    </reaction>
</comment>
<evidence type="ECO:0000256" key="3">
    <source>
        <dbReference type="ARBA" id="ARBA00022679"/>
    </source>
</evidence>
<dbReference type="InterPro" id="IPR005093">
    <property type="entry name" value="RNArep_beta"/>
</dbReference>
<evidence type="ECO:0000256" key="9">
    <source>
        <dbReference type="PIRSR" id="PIRSR605093-1"/>
    </source>
</evidence>
<dbReference type="GO" id="GO:0039694">
    <property type="term" value="P:viral RNA genome replication"/>
    <property type="evidence" value="ECO:0007669"/>
    <property type="project" value="InterPro"/>
</dbReference>
<feature type="binding site" evidence="9">
    <location>
        <position position="314"/>
    </location>
    <ligand>
        <name>Mg(2+)</name>
        <dbReference type="ChEBI" id="CHEBI:18420"/>
        <label>2</label>
    </ligand>
</feature>
<evidence type="ECO:0000259" key="10">
    <source>
        <dbReference type="PROSITE" id="PS50522"/>
    </source>
</evidence>